<gene>
    <name evidence="2" type="ORF">DUNSADRAFT_9031</name>
</gene>
<dbReference type="Proteomes" id="UP000815325">
    <property type="component" value="Unassembled WGS sequence"/>
</dbReference>
<accession>A0ABQ7GI89</accession>
<protein>
    <submittedName>
        <fullName evidence="2">Uncharacterized protein</fullName>
    </submittedName>
</protein>
<comment type="caution">
    <text evidence="2">The sequence shown here is derived from an EMBL/GenBank/DDBJ whole genome shotgun (WGS) entry which is preliminary data.</text>
</comment>
<proteinExistence type="predicted"/>
<feature type="compositionally biased region" description="Basic and acidic residues" evidence="1">
    <location>
        <begin position="71"/>
        <end position="82"/>
    </location>
</feature>
<reference evidence="2" key="1">
    <citation type="submission" date="2017-08" db="EMBL/GenBank/DDBJ databases">
        <authorList>
            <person name="Polle J.E."/>
            <person name="Barry K."/>
            <person name="Cushman J."/>
            <person name="Schmutz J."/>
            <person name="Tran D."/>
            <person name="Hathwaick L.T."/>
            <person name="Yim W.C."/>
            <person name="Jenkins J."/>
            <person name="Mckie-Krisberg Z.M."/>
            <person name="Prochnik S."/>
            <person name="Lindquist E."/>
            <person name="Dockter R.B."/>
            <person name="Adam C."/>
            <person name="Molina H."/>
            <person name="Bunkerborg J."/>
            <person name="Jin E."/>
            <person name="Buchheim M."/>
            <person name="Magnuson J."/>
        </authorList>
    </citation>
    <scope>NUCLEOTIDE SEQUENCE</scope>
    <source>
        <strain evidence="2">CCAP 19/18</strain>
    </source>
</reference>
<evidence type="ECO:0000313" key="3">
    <source>
        <dbReference type="Proteomes" id="UP000815325"/>
    </source>
</evidence>
<evidence type="ECO:0000256" key="1">
    <source>
        <dbReference type="SAM" id="MobiDB-lite"/>
    </source>
</evidence>
<dbReference type="EMBL" id="MU069763">
    <property type="protein sequence ID" value="KAF5834330.1"/>
    <property type="molecule type" value="Genomic_DNA"/>
</dbReference>
<feature type="region of interest" description="Disordered" evidence="1">
    <location>
        <begin position="1"/>
        <end position="82"/>
    </location>
</feature>
<sequence length="82" mass="8231">MAVPATGARTSTCSTTPPASPTTPPSLDRATGTRRACEAQGPPTPVLGVLRSVATPPPPRAEVAARAAAEVPRDMDRPAGTS</sequence>
<organism evidence="2 3">
    <name type="scientific">Dunaliella salina</name>
    <name type="common">Green alga</name>
    <name type="synonym">Protococcus salinus</name>
    <dbReference type="NCBI Taxonomy" id="3046"/>
    <lineage>
        <taxon>Eukaryota</taxon>
        <taxon>Viridiplantae</taxon>
        <taxon>Chlorophyta</taxon>
        <taxon>core chlorophytes</taxon>
        <taxon>Chlorophyceae</taxon>
        <taxon>CS clade</taxon>
        <taxon>Chlamydomonadales</taxon>
        <taxon>Dunaliellaceae</taxon>
        <taxon>Dunaliella</taxon>
    </lineage>
</organism>
<feature type="compositionally biased region" description="Low complexity" evidence="1">
    <location>
        <begin position="61"/>
        <end position="70"/>
    </location>
</feature>
<keyword evidence="3" id="KW-1185">Reference proteome</keyword>
<evidence type="ECO:0000313" key="2">
    <source>
        <dbReference type="EMBL" id="KAF5834330.1"/>
    </source>
</evidence>
<name>A0ABQ7GI89_DUNSA</name>